<dbReference type="SMART" id="SM00389">
    <property type="entry name" value="HOX"/>
    <property type="match status" value="1"/>
</dbReference>
<dbReference type="Pfam" id="PF00046">
    <property type="entry name" value="Homeodomain"/>
    <property type="match status" value="1"/>
</dbReference>
<dbReference type="EMBL" id="JAEAOA010000663">
    <property type="protein sequence ID" value="KAK3585758.1"/>
    <property type="molecule type" value="Genomic_DNA"/>
</dbReference>
<reference evidence="10" key="2">
    <citation type="journal article" date="2021" name="Genome Biol. Evol.">
        <title>Developing a high-quality reference genome for a parasitic bivalve with doubly uniparental inheritance (Bivalvia: Unionida).</title>
        <authorList>
            <person name="Smith C.H."/>
        </authorList>
    </citation>
    <scope>NUCLEOTIDE SEQUENCE</scope>
    <source>
        <strain evidence="10">CHS0354</strain>
        <tissue evidence="10">Mantle</tissue>
    </source>
</reference>
<feature type="region of interest" description="Disordered" evidence="8">
    <location>
        <begin position="215"/>
        <end position="355"/>
    </location>
</feature>
<dbReference type="PANTHER" id="PTHR45664">
    <property type="entry name" value="PROTEIN ZERKNUELLT 1-RELATED"/>
    <property type="match status" value="1"/>
</dbReference>
<evidence type="ECO:0000256" key="8">
    <source>
        <dbReference type="SAM" id="MobiDB-lite"/>
    </source>
</evidence>
<evidence type="ECO:0000256" key="3">
    <source>
        <dbReference type="ARBA" id="ARBA00023125"/>
    </source>
</evidence>
<proteinExistence type="predicted"/>
<gene>
    <name evidence="10" type="ORF">CHS0354_010516</name>
</gene>
<evidence type="ECO:0000313" key="11">
    <source>
        <dbReference type="Proteomes" id="UP001195483"/>
    </source>
</evidence>
<dbReference type="GO" id="GO:0000981">
    <property type="term" value="F:DNA-binding transcription factor activity, RNA polymerase II-specific"/>
    <property type="evidence" value="ECO:0007669"/>
    <property type="project" value="InterPro"/>
</dbReference>
<feature type="compositionally biased region" description="Low complexity" evidence="8">
    <location>
        <begin position="226"/>
        <end position="241"/>
    </location>
</feature>
<dbReference type="PRINTS" id="PR00024">
    <property type="entry name" value="HOMEOBOX"/>
</dbReference>
<protein>
    <recommendedName>
        <fullName evidence="9">Homeobox domain-containing protein</fullName>
    </recommendedName>
</protein>
<feature type="compositionally biased region" description="Low complexity" evidence="8">
    <location>
        <begin position="136"/>
        <end position="152"/>
    </location>
</feature>
<evidence type="ECO:0000256" key="2">
    <source>
        <dbReference type="ARBA" id="ARBA00022473"/>
    </source>
</evidence>
<dbReference type="SUPFAM" id="SSF46689">
    <property type="entry name" value="Homeodomain-like"/>
    <property type="match status" value="1"/>
</dbReference>
<dbReference type="Gene3D" id="1.10.10.60">
    <property type="entry name" value="Homeodomain-like"/>
    <property type="match status" value="1"/>
</dbReference>
<evidence type="ECO:0000256" key="1">
    <source>
        <dbReference type="ARBA" id="ARBA00004123"/>
    </source>
</evidence>
<evidence type="ECO:0000256" key="7">
    <source>
        <dbReference type="RuleBase" id="RU000682"/>
    </source>
</evidence>
<feature type="compositionally biased region" description="Polar residues" evidence="8">
    <location>
        <begin position="242"/>
        <end position="260"/>
    </location>
</feature>
<evidence type="ECO:0000256" key="5">
    <source>
        <dbReference type="ARBA" id="ARBA00023242"/>
    </source>
</evidence>
<dbReference type="FunFam" id="1.10.10.60:FF:000504">
    <property type="entry name" value="Transcription factor RFX3"/>
    <property type="match status" value="1"/>
</dbReference>
<comment type="caution">
    <text evidence="10">The sequence shown here is derived from an EMBL/GenBank/DDBJ whole genome shotgun (WGS) entry which is preliminary data.</text>
</comment>
<keyword evidence="5 6" id="KW-0539">Nucleus</keyword>
<keyword evidence="2" id="KW-0217">Developmental protein</keyword>
<dbReference type="PANTHER" id="PTHR45664:SF18">
    <property type="entry name" value="HOMEOBOX PROTEIN HOX3"/>
    <property type="match status" value="1"/>
</dbReference>
<dbReference type="AlphaFoldDB" id="A0AAE0S665"/>
<evidence type="ECO:0000313" key="10">
    <source>
        <dbReference type="EMBL" id="KAK3585758.1"/>
    </source>
</evidence>
<dbReference type="PROSITE" id="PS00027">
    <property type="entry name" value="HOMEOBOX_1"/>
    <property type="match status" value="1"/>
</dbReference>
<name>A0AAE0S665_9BIVA</name>
<sequence>MSDSERNEINFSHQDMQKTGYYGHAQTYHSYYPTENGFSYDTPTSGNYGDPSPSPPVSDYYTQAPCGIPNNHPGPTQGDYSPSQYGDGYPNQCMQNRNIVCNQSVGSTNPAPSGLKNREIYPWMKESRQHAKQKQQHTQQQQQQQQQQQTHTGSEPTKRARTAYTSAQLVELEKEFHFNRYLCRPRRIEMAALLNLTERQIKIWFQNRRMKYKKEQRHHKSNCEKGFSSSKPDGSLSGSESDSQASYSGGQDSMSDCSGSKSHRGAASPDIPSVHQQITPGHSQSPQTPSPIQNQRSQPNLSSVTQFPSPKNGMYHTSQRSPQCLKQSASPIPQQTSHSSGMGMDGMNSIGNMNTSFSMHNSVQNHYFPVSQNSHAYYNGQHYMTAPHIYPEITQMEDPNQYQMSSGHMTSQNMTCAVGSVNCYPQGPYEYVPKLTHL</sequence>
<feature type="region of interest" description="Disordered" evidence="8">
    <location>
        <begin position="42"/>
        <end position="91"/>
    </location>
</feature>
<dbReference type="CDD" id="cd00086">
    <property type="entry name" value="homeodomain"/>
    <property type="match status" value="1"/>
</dbReference>
<feature type="DNA-binding region" description="Homeobox" evidence="6">
    <location>
        <begin position="157"/>
        <end position="216"/>
    </location>
</feature>
<feature type="region of interest" description="Disordered" evidence="8">
    <location>
        <begin position="126"/>
        <end position="160"/>
    </location>
</feature>
<organism evidence="10 11">
    <name type="scientific">Potamilus streckersoni</name>
    <dbReference type="NCBI Taxonomy" id="2493646"/>
    <lineage>
        <taxon>Eukaryota</taxon>
        <taxon>Metazoa</taxon>
        <taxon>Spiralia</taxon>
        <taxon>Lophotrochozoa</taxon>
        <taxon>Mollusca</taxon>
        <taxon>Bivalvia</taxon>
        <taxon>Autobranchia</taxon>
        <taxon>Heteroconchia</taxon>
        <taxon>Palaeoheterodonta</taxon>
        <taxon>Unionida</taxon>
        <taxon>Unionoidea</taxon>
        <taxon>Unionidae</taxon>
        <taxon>Ambleminae</taxon>
        <taxon>Lampsilini</taxon>
        <taxon>Potamilus</taxon>
    </lineage>
</organism>
<reference evidence="10" key="3">
    <citation type="submission" date="2023-05" db="EMBL/GenBank/DDBJ databases">
        <authorList>
            <person name="Smith C.H."/>
        </authorList>
    </citation>
    <scope>NUCLEOTIDE SEQUENCE</scope>
    <source>
        <strain evidence="10">CHS0354</strain>
        <tissue evidence="10">Mantle</tissue>
    </source>
</reference>
<dbReference type="InterPro" id="IPR017970">
    <property type="entry name" value="Homeobox_CS"/>
</dbReference>
<keyword evidence="11" id="KW-1185">Reference proteome</keyword>
<keyword evidence="4 6" id="KW-0371">Homeobox</keyword>
<accession>A0AAE0S665</accession>
<dbReference type="PROSITE" id="PS50071">
    <property type="entry name" value="HOMEOBOX_2"/>
    <property type="match status" value="1"/>
</dbReference>
<feature type="domain" description="Homeobox" evidence="9">
    <location>
        <begin position="155"/>
        <end position="215"/>
    </location>
</feature>
<dbReference type="InterPro" id="IPR020479">
    <property type="entry name" value="HD_metazoa"/>
</dbReference>
<dbReference type="GO" id="GO:0000978">
    <property type="term" value="F:RNA polymerase II cis-regulatory region sequence-specific DNA binding"/>
    <property type="evidence" value="ECO:0007669"/>
    <property type="project" value="TreeGrafter"/>
</dbReference>
<evidence type="ECO:0000256" key="4">
    <source>
        <dbReference type="ARBA" id="ARBA00023155"/>
    </source>
</evidence>
<dbReference type="InterPro" id="IPR001827">
    <property type="entry name" value="Homeobox_Antennapedia_CS"/>
</dbReference>
<evidence type="ECO:0000259" key="9">
    <source>
        <dbReference type="PROSITE" id="PS50071"/>
    </source>
</evidence>
<keyword evidence="3 6" id="KW-0238">DNA-binding</keyword>
<reference evidence="10" key="1">
    <citation type="journal article" date="2021" name="Genome Biol. Evol.">
        <title>A High-Quality Reference Genome for a Parasitic Bivalve with Doubly Uniparental Inheritance (Bivalvia: Unionida).</title>
        <authorList>
            <person name="Smith C.H."/>
        </authorList>
    </citation>
    <scope>NUCLEOTIDE SEQUENCE</scope>
    <source>
        <strain evidence="10">CHS0354</strain>
    </source>
</reference>
<dbReference type="InterPro" id="IPR001356">
    <property type="entry name" value="HD"/>
</dbReference>
<dbReference type="InterPro" id="IPR009057">
    <property type="entry name" value="Homeodomain-like_sf"/>
</dbReference>
<dbReference type="PROSITE" id="PS00032">
    <property type="entry name" value="ANTENNAPEDIA"/>
    <property type="match status" value="1"/>
</dbReference>
<dbReference type="Proteomes" id="UP001195483">
    <property type="component" value="Unassembled WGS sequence"/>
</dbReference>
<comment type="subcellular location">
    <subcellularLocation>
        <location evidence="1 6 7">Nucleus</location>
    </subcellularLocation>
</comment>
<dbReference type="GO" id="GO:0005634">
    <property type="term" value="C:nucleus"/>
    <property type="evidence" value="ECO:0007669"/>
    <property type="project" value="UniProtKB-SubCell"/>
</dbReference>
<feature type="compositionally biased region" description="Polar residues" evidence="8">
    <location>
        <begin position="274"/>
        <end position="340"/>
    </location>
</feature>
<evidence type="ECO:0000256" key="6">
    <source>
        <dbReference type="PROSITE-ProRule" id="PRU00108"/>
    </source>
</evidence>